<dbReference type="Proteomes" id="UP001589799">
    <property type="component" value="Unassembled WGS sequence"/>
</dbReference>
<evidence type="ECO:0000313" key="1">
    <source>
        <dbReference type="EMBL" id="MFC0341685.1"/>
    </source>
</evidence>
<evidence type="ECO:0000313" key="2">
    <source>
        <dbReference type="Proteomes" id="UP001589799"/>
    </source>
</evidence>
<name>A0ABV6I639_9RHOB</name>
<accession>A0ABV6I639</accession>
<reference evidence="1 2" key="1">
    <citation type="submission" date="2024-09" db="EMBL/GenBank/DDBJ databases">
        <authorList>
            <person name="Sun Q."/>
            <person name="Mori K."/>
        </authorList>
    </citation>
    <scope>NUCLEOTIDE SEQUENCE [LARGE SCALE GENOMIC DNA]</scope>
    <source>
        <strain evidence="1 2">KCTC 22789</strain>
    </source>
</reference>
<keyword evidence="2" id="KW-1185">Reference proteome</keyword>
<gene>
    <name evidence="1" type="ORF">ACFFII_13025</name>
</gene>
<proteinExistence type="predicted"/>
<dbReference type="EMBL" id="JBHLWE010000039">
    <property type="protein sequence ID" value="MFC0341685.1"/>
    <property type="molecule type" value="Genomic_DNA"/>
</dbReference>
<sequence length="80" mass="9044">MPIVRHPNVRRMLLSQMAIAEGALALCLKGAFFQDLASHGTDQAERRATHEAREGQELEDEARVLLENFATGSRDWWRPA</sequence>
<dbReference type="RefSeq" id="WP_377699312.1">
    <property type="nucleotide sequence ID" value="NZ_JBHLWE010000039.1"/>
</dbReference>
<comment type="caution">
    <text evidence="1">The sequence shown here is derived from an EMBL/GenBank/DDBJ whole genome shotgun (WGS) entry which is preliminary data.</text>
</comment>
<protein>
    <submittedName>
        <fullName evidence="1">Uncharacterized protein</fullName>
    </submittedName>
</protein>
<organism evidence="1 2">
    <name type="scientific">Paracoccus niistensis</name>
    <dbReference type="NCBI Taxonomy" id="632935"/>
    <lineage>
        <taxon>Bacteria</taxon>
        <taxon>Pseudomonadati</taxon>
        <taxon>Pseudomonadota</taxon>
        <taxon>Alphaproteobacteria</taxon>
        <taxon>Rhodobacterales</taxon>
        <taxon>Paracoccaceae</taxon>
        <taxon>Paracoccus</taxon>
    </lineage>
</organism>